<accession>V6LRF2</accession>
<sequence>MPDASTEVGKKCDILKPAGLISYYQLLPSISIQYSFFEMENYQQLVVILCPQNLFIMRKQSFNINNTDVLFFAPKSLQKLYCPPPIYENTLQNKLALTFVQLPQQTFVRKQKLQNKHQTSLSTTTINFEGKLSQIDYGRSFYKPRGGEKMVFMSKSLII</sequence>
<evidence type="ECO:0000313" key="1">
    <source>
        <dbReference type="EMBL" id="EST43364.1"/>
    </source>
</evidence>
<dbReference type="AlphaFoldDB" id="V6LRF2"/>
<proteinExistence type="predicted"/>
<name>V6LRF2_9EUKA</name>
<protein>
    <submittedName>
        <fullName evidence="1">Uncharacterized protein</fullName>
    </submittedName>
</protein>
<dbReference type="VEuPathDB" id="GiardiaDB:SS50377_27335"/>
<dbReference type="EMBL" id="KI546139">
    <property type="protein sequence ID" value="EST43364.1"/>
    <property type="molecule type" value="Genomic_DNA"/>
</dbReference>
<reference evidence="1" key="1">
    <citation type="journal article" date="2014" name="PLoS Genet.">
        <title>The Genome of Spironucleus salmonicida Highlights a Fish Pathogen Adapted to Fluctuating Environments.</title>
        <authorList>
            <person name="Xu F."/>
            <person name="Jerlstrom-Hultqvist J."/>
            <person name="Einarsson E."/>
            <person name="Astvaldsson A."/>
            <person name="Svard S.G."/>
            <person name="Andersson J.O."/>
        </authorList>
    </citation>
    <scope>NUCLEOTIDE SEQUENCE</scope>
</reference>
<organism evidence="1">
    <name type="scientific">Spironucleus salmonicida</name>
    <dbReference type="NCBI Taxonomy" id="348837"/>
    <lineage>
        <taxon>Eukaryota</taxon>
        <taxon>Metamonada</taxon>
        <taxon>Diplomonadida</taxon>
        <taxon>Hexamitidae</taxon>
        <taxon>Hexamitinae</taxon>
        <taxon>Spironucleus</taxon>
    </lineage>
</organism>
<gene>
    <name evidence="1" type="ORF">SS50377_17043</name>
</gene>